<dbReference type="Proteomes" id="UP000003558">
    <property type="component" value="Unassembled WGS sequence"/>
</dbReference>
<comment type="caution">
    <text evidence="1">The sequence shown here is derived from an EMBL/GenBank/DDBJ whole genome shotgun (WGS) entry which is preliminary data.</text>
</comment>
<sequence>MPFPFPIPSPVPLVPQWFPRSDRGNDSEKDVFGVSPDEIEAVVRSWRANGIAIHAIDTATLGDARGSSSRVARALRDTAGPAGRAVESIGDRLIAMSEILATFEATTTSADARAAATFEALRDR</sequence>
<organism evidence="1 2">
    <name type="scientific">Gordonia alkanivorans NBRC 16433</name>
    <dbReference type="NCBI Taxonomy" id="1027371"/>
    <lineage>
        <taxon>Bacteria</taxon>
        <taxon>Bacillati</taxon>
        <taxon>Actinomycetota</taxon>
        <taxon>Actinomycetes</taxon>
        <taxon>Mycobacteriales</taxon>
        <taxon>Gordoniaceae</taxon>
        <taxon>Gordonia</taxon>
    </lineage>
</organism>
<dbReference type="EMBL" id="BACI01000095">
    <property type="protein sequence ID" value="GAA13960.1"/>
    <property type="molecule type" value="Genomic_DNA"/>
</dbReference>
<protein>
    <submittedName>
        <fullName evidence="1">Uncharacterized protein</fullName>
    </submittedName>
</protein>
<accession>F9VZC1</accession>
<reference evidence="1 2" key="1">
    <citation type="submission" date="2011-05" db="EMBL/GenBank/DDBJ databases">
        <title>Whole genome shotgun sequence of Gordonia alkanivorans NBRC 16433.</title>
        <authorList>
            <person name="Hosoyama A."/>
            <person name="Nakamura S."/>
            <person name="Takarada H."/>
            <person name="Tsuchikane K."/>
            <person name="Yamazaki S."/>
            <person name="Fujita N."/>
        </authorList>
    </citation>
    <scope>NUCLEOTIDE SEQUENCE [LARGE SCALE GENOMIC DNA]</scope>
    <source>
        <strain evidence="1 2">NBRC 16433</strain>
    </source>
</reference>
<proteinExistence type="predicted"/>
<name>F9VZC1_9ACTN</name>
<dbReference type="STRING" id="1027371.GOALK_095_00440"/>
<evidence type="ECO:0000313" key="1">
    <source>
        <dbReference type="EMBL" id="GAA13960.1"/>
    </source>
</evidence>
<dbReference type="AlphaFoldDB" id="F9VZC1"/>
<dbReference type="RefSeq" id="WP_006360053.1">
    <property type="nucleotide sequence ID" value="NZ_BACI01000095.1"/>
</dbReference>
<evidence type="ECO:0000313" key="2">
    <source>
        <dbReference type="Proteomes" id="UP000003558"/>
    </source>
</evidence>
<dbReference type="eggNOG" id="ENOG5031Z6Z">
    <property type="taxonomic scope" value="Bacteria"/>
</dbReference>
<gene>
    <name evidence="1" type="ORF">GOALK_095_00440</name>
</gene>